<evidence type="ECO:0000256" key="7">
    <source>
        <dbReference type="ARBA" id="ARBA00023033"/>
    </source>
</evidence>
<dbReference type="UniPathway" id="UPA00354"/>
<evidence type="ECO:0000256" key="3">
    <source>
        <dbReference type="ARBA" id="ARBA00022723"/>
    </source>
</evidence>
<gene>
    <name evidence="11" type="primary">tag-242_1</name>
    <name evidence="10" type="synonym">tag-242_0</name>
    <name evidence="11" type="ORF">g.14111</name>
    <name evidence="10" type="ORF">g.14113</name>
</gene>
<name>A0A6G1S6Z7_9ACAR</name>
<comment type="catalytic activity">
    <reaction evidence="1 9">
        <text>[eIF5A protein]-deoxyhypusine + AH2 + O2 = [eIF5A protein]-hypusine + A + H2O</text>
        <dbReference type="Rhea" id="RHEA:14101"/>
        <dbReference type="Rhea" id="RHEA-COMP:10144"/>
        <dbReference type="Rhea" id="RHEA-COMP:12592"/>
        <dbReference type="ChEBI" id="CHEBI:13193"/>
        <dbReference type="ChEBI" id="CHEBI:15377"/>
        <dbReference type="ChEBI" id="CHEBI:15379"/>
        <dbReference type="ChEBI" id="CHEBI:17499"/>
        <dbReference type="ChEBI" id="CHEBI:82657"/>
        <dbReference type="ChEBI" id="CHEBI:91175"/>
        <dbReference type="EC" id="1.14.99.29"/>
    </reaction>
</comment>
<comment type="similarity">
    <text evidence="9">Belongs to the deoxyhypusine hydroxylase family.</text>
</comment>
<feature type="binding site" evidence="9">
    <location>
        <position position="89"/>
    </location>
    <ligand>
        <name>Fe cation</name>
        <dbReference type="ChEBI" id="CHEBI:24875"/>
        <label>1</label>
    </ligand>
</feature>
<organism evidence="11">
    <name type="scientific">Aceria tosichella</name>
    <name type="common">wheat curl mite</name>
    <dbReference type="NCBI Taxonomy" id="561515"/>
    <lineage>
        <taxon>Eukaryota</taxon>
        <taxon>Metazoa</taxon>
        <taxon>Ecdysozoa</taxon>
        <taxon>Arthropoda</taxon>
        <taxon>Chelicerata</taxon>
        <taxon>Arachnida</taxon>
        <taxon>Acari</taxon>
        <taxon>Acariformes</taxon>
        <taxon>Trombidiformes</taxon>
        <taxon>Prostigmata</taxon>
        <taxon>Eupodina</taxon>
        <taxon>Eriophyoidea</taxon>
        <taxon>Eriophyidae</taxon>
        <taxon>Eriophyinae</taxon>
        <taxon>Aceriini</taxon>
        <taxon>Aceria</taxon>
    </lineage>
</organism>
<dbReference type="InterPro" id="IPR016024">
    <property type="entry name" value="ARM-type_fold"/>
</dbReference>
<evidence type="ECO:0000256" key="8">
    <source>
        <dbReference type="ARBA" id="ARBA00023256"/>
    </source>
</evidence>
<dbReference type="InterPro" id="IPR004155">
    <property type="entry name" value="PBS_lyase_HEAT"/>
</dbReference>
<evidence type="ECO:0000256" key="6">
    <source>
        <dbReference type="ARBA" id="ARBA00023004"/>
    </source>
</evidence>
<evidence type="ECO:0000256" key="2">
    <source>
        <dbReference type="ARBA" id="ARBA00005041"/>
    </source>
</evidence>
<feature type="binding site" evidence="9">
    <location>
        <position position="247"/>
    </location>
    <ligand>
        <name>Fe cation</name>
        <dbReference type="ChEBI" id="CHEBI:24875"/>
        <label>2</label>
    </ligand>
</feature>
<feature type="binding site" evidence="9">
    <location>
        <position position="56"/>
    </location>
    <ligand>
        <name>Fe cation</name>
        <dbReference type="ChEBI" id="CHEBI:24875"/>
        <label>1</label>
    </ligand>
</feature>
<dbReference type="Pfam" id="PF03130">
    <property type="entry name" value="HEAT_PBS"/>
    <property type="match status" value="1"/>
</dbReference>
<dbReference type="InterPro" id="IPR011989">
    <property type="entry name" value="ARM-like"/>
</dbReference>
<evidence type="ECO:0000256" key="5">
    <source>
        <dbReference type="ARBA" id="ARBA00023002"/>
    </source>
</evidence>
<evidence type="ECO:0000256" key="9">
    <source>
        <dbReference type="HAMAP-Rule" id="MF_03101"/>
    </source>
</evidence>
<sequence length="306" mass="34698">MLSEVTKCGQILADEKENLAKRFRALFTLRNIVCEDSIDAIGKVLLEDDSDLLKHECAYCMGQMKDPYALPYLIQTIKDEKQHPMVRHESGEALGAIGKHTEDILDLLKFYSKHNVRELSETCDLALDRLKWYNDENERKESLSPYNSVDPTPSFPDSMSLSELKDIYLGESNSLFERYRALFTLRNIGTPEAIQIICQGFFGSPTDSALFKHEVAFVLGQIQSLDSVDALTKKLADVDENEIVRHECAEALGSIGKSQIISQYLDDRSRIVRESCQVALDMADYYNDESQFDFIEQTGAKEQQVA</sequence>
<dbReference type="Gene3D" id="1.25.10.10">
    <property type="entry name" value="Leucine-rich Repeat Variant"/>
    <property type="match status" value="2"/>
</dbReference>
<feature type="binding site" evidence="9">
    <location>
        <position position="214"/>
    </location>
    <ligand>
        <name>Fe cation</name>
        <dbReference type="ChEBI" id="CHEBI:24875"/>
        <label>2</label>
    </ligand>
</feature>
<feature type="binding site" evidence="9">
    <location>
        <position position="55"/>
    </location>
    <ligand>
        <name>Fe cation</name>
        <dbReference type="ChEBI" id="CHEBI:24875"/>
        <label>1</label>
    </ligand>
</feature>
<dbReference type="SMART" id="SM00567">
    <property type="entry name" value="EZ_HEAT"/>
    <property type="match status" value="6"/>
</dbReference>
<dbReference type="GO" id="GO:0019135">
    <property type="term" value="F:deoxyhypusine monooxygenase activity"/>
    <property type="evidence" value="ECO:0007669"/>
    <property type="project" value="UniProtKB-UniRule"/>
</dbReference>
<keyword evidence="7 9" id="KW-0503">Monooxygenase</keyword>
<dbReference type="SUPFAM" id="SSF48371">
    <property type="entry name" value="ARM repeat"/>
    <property type="match status" value="1"/>
</dbReference>
<protein>
    <recommendedName>
        <fullName evidence="9">Deoxyhypusine hydroxylase</fullName>
        <shortName evidence="9">DOHH</shortName>
        <ecNumber evidence="9">1.14.99.29</ecNumber>
    </recommendedName>
    <alternativeName>
        <fullName evidence="9">Deoxyhypusine dioxygenase</fullName>
    </alternativeName>
    <alternativeName>
        <fullName evidence="9">Deoxyhypusine monooxygenase</fullName>
    </alternativeName>
</protein>
<keyword evidence="3 9" id="KW-0479">Metal-binding</keyword>
<feature type="binding site" evidence="9">
    <location>
        <position position="88"/>
    </location>
    <ligand>
        <name>Fe cation</name>
        <dbReference type="ChEBI" id="CHEBI:24875"/>
        <label>1</label>
    </ligand>
</feature>
<evidence type="ECO:0000256" key="1">
    <source>
        <dbReference type="ARBA" id="ARBA00000068"/>
    </source>
</evidence>
<dbReference type="EC" id="1.14.99.29" evidence="9"/>
<feature type="binding site" evidence="9">
    <location>
        <position position="246"/>
    </location>
    <ligand>
        <name>Fe cation</name>
        <dbReference type="ChEBI" id="CHEBI:24875"/>
        <label>2</label>
    </ligand>
</feature>
<dbReference type="InterPro" id="IPR027517">
    <property type="entry name" value="Deoxyhypusine_hydroxylase"/>
</dbReference>
<keyword evidence="6 9" id="KW-0408">Iron</keyword>
<keyword evidence="4" id="KW-0677">Repeat</keyword>
<dbReference type="EMBL" id="GGYP01001513">
    <property type="protein sequence ID" value="MDE46284.1"/>
    <property type="molecule type" value="Transcribed_RNA"/>
</dbReference>
<dbReference type="Pfam" id="PF13646">
    <property type="entry name" value="HEAT_2"/>
    <property type="match status" value="2"/>
</dbReference>
<evidence type="ECO:0000313" key="11">
    <source>
        <dbReference type="EMBL" id="MDE46284.1"/>
    </source>
</evidence>
<reference evidence="11" key="1">
    <citation type="submission" date="2018-10" db="EMBL/GenBank/DDBJ databases">
        <title>Transcriptome assembly of Aceria tosichella (Wheat curl mite) Type 2.</title>
        <authorList>
            <person name="Scully E.D."/>
            <person name="Geib S.M."/>
            <person name="Palmer N.A."/>
            <person name="Gupta A.K."/>
            <person name="Sarath G."/>
            <person name="Tatineni S."/>
        </authorList>
    </citation>
    <scope>NUCLEOTIDE SEQUENCE</scope>
    <source>
        <strain evidence="11">LincolnNE</strain>
    </source>
</reference>
<dbReference type="HAMAP" id="MF_03101">
    <property type="entry name" value="Deoxyhypusine_hydroxylase"/>
    <property type="match status" value="1"/>
</dbReference>
<comment type="function">
    <text evidence="9">Catalyzes the hydroxylation of the N(6)-(4-aminobutyl)-L-lysine intermediate to form hypusine, an essential post-translational modification only found in mature eIF-5A factor.</text>
</comment>
<accession>A0A6G1S6Z7</accession>
<proteinExistence type="inferred from homology"/>
<evidence type="ECO:0000256" key="4">
    <source>
        <dbReference type="ARBA" id="ARBA00022737"/>
    </source>
</evidence>
<dbReference type="AlphaFoldDB" id="A0A6G1S6Z7"/>
<dbReference type="GO" id="GO:0046872">
    <property type="term" value="F:metal ion binding"/>
    <property type="evidence" value="ECO:0007669"/>
    <property type="project" value="UniProtKB-KW"/>
</dbReference>
<evidence type="ECO:0000313" key="10">
    <source>
        <dbReference type="EMBL" id="MDE45565.1"/>
    </source>
</evidence>
<keyword evidence="5 9" id="KW-0560">Oxidoreductase</keyword>
<feature type="binding site" evidence="9">
    <location>
        <position position="213"/>
    </location>
    <ligand>
        <name>Fe cation</name>
        <dbReference type="ChEBI" id="CHEBI:24875"/>
        <label>2</label>
    </ligand>
</feature>
<dbReference type="EMBL" id="GGYP01000794">
    <property type="protein sequence ID" value="MDE45565.1"/>
    <property type="molecule type" value="Transcribed_RNA"/>
</dbReference>
<dbReference type="PANTHER" id="PTHR12697">
    <property type="entry name" value="PBS LYASE HEAT-LIKE PROTEIN"/>
    <property type="match status" value="1"/>
</dbReference>
<comment type="pathway">
    <text evidence="2 9">Protein modification; eIF5A hypusination.</text>
</comment>
<keyword evidence="8 9" id="KW-0386">Hypusine biosynthesis</keyword>
<comment type="cofactor">
    <cofactor evidence="9">
        <name>Fe(2+)</name>
        <dbReference type="ChEBI" id="CHEBI:29033"/>
    </cofactor>
    <text evidence="9">Binds 2 Fe(2+) ions per subunit.</text>
</comment>
<dbReference type="PANTHER" id="PTHR12697:SF5">
    <property type="entry name" value="DEOXYHYPUSINE HYDROXYLASE"/>
    <property type="match status" value="1"/>
</dbReference>